<dbReference type="GO" id="GO:0016567">
    <property type="term" value="P:protein ubiquitination"/>
    <property type="evidence" value="ECO:0007669"/>
    <property type="project" value="UniProtKB-UniPathway"/>
</dbReference>
<reference evidence="4" key="1">
    <citation type="journal article" date="2011" name="Nat. Genet.">
        <title>The Arabidopsis lyrata genome sequence and the basis of rapid genome size change.</title>
        <authorList>
            <person name="Hu T.T."/>
            <person name="Pattyn P."/>
            <person name="Bakker E.G."/>
            <person name="Cao J."/>
            <person name="Cheng J.-F."/>
            <person name="Clark R.M."/>
            <person name="Fahlgren N."/>
            <person name="Fawcett J.A."/>
            <person name="Grimwood J."/>
            <person name="Gundlach H."/>
            <person name="Haberer G."/>
            <person name="Hollister J.D."/>
            <person name="Ossowski S."/>
            <person name="Ottilar R.P."/>
            <person name="Salamov A.A."/>
            <person name="Schneeberger K."/>
            <person name="Spannagl M."/>
            <person name="Wang X."/>
            <person name="Yang L."/>
            <person name="Nasrallah M.E."/>
            <person name="Bergelson J."/>
            <person name="Carrington J.C."/>
            <person name="Gaut B.S."/>
            <person name="Schmutz J."/>
            <person name="Mayer K.F.X."/>
            <person name="Van de Peer Y."/>
            <person name="Grigoriev I.V."/>
            <person name="Nordborg M."/>
            <person name="Weigel D."/>
            <person name="Guo Y.-L."/>
        </authorList>
    </citation>
    <scope>NUCLEOTIDE SEQUENCE [LARGE SCALE GENOMIC DNA]</scope>
    <source>
        <strain evidence="4">cv. MN47</strain>
    </source>
</reference>
<proteinExistence type="predicted"/>
<dbReference type="Pfam" id="PF03931">
    <property type="entry name" value="Skp1_POZ"/>
    <property type="match status" value="1"/>
</dbReference>
<comment type="pathway">
    <text evidence="1">Protein modification; protein ubiquitination.</text>
</comment>
<accession>D7L3B2</accession>
<dbReference type="InterPro" id="IPR011333">
    <property type="entry name" value="SKP1/BTB/POZ_sf"/>
</dbReference>
<evidence type="ECO:0000256" key="1">
    <source>
        <dbReference type="ARBA" id="ARBA00004906"/>
    </source>
</evidence>
<dbReference type="InterPro" id="IPR016073">
    <property type="entry name" value="Skp1_comp_POZ"/>
</dbReference>
<evidence type="ECO:0000313" key="3">
    <source>
        <dbReference type="EMBL" id="EFH61822.1"/>
    </source>
</evidence>
<dbReference type="GO" id="GO:0006511">
    <property type="term" value="P:ubiquitin-dependent protein catabolic process"/>
    <property type="evidence" value="ECO:0007669"/>
    <property type="project" value="InterPro"/>
</dbReference>
<dbReference type="Gramene" id="scaffold_302823.1">
    <property type="protein sequence ID" value="scaffold_302823.1"/>
    <property type="gene ID" value="scaffold_302823.1"/>
</dbReference>
<dbReference type="AlphaFoldDB" id="D7L3B2"/>
<evidence type="ECO:0000313" key="4">
    <source>
        <dbReference type="Proteomes" id="UP000008694"/>
    </source>
</evidence>
<dbReference type="SUPFAM" id="SSF54695">
    <property type="entry name" value="POZ domain"/>
    <property type="match status" value="1"/>
</dbReference>
<organism evidence="4">
    <name type="scientific">Arabidopsis lyrata subsp. lyrata</name>
    <name type="common">Lyre-leaved rock-cress</name>
    <dbReference type="NCBI Taxonomy" id="81972"/>
    <lineage>
        <taxon>Eukaryota</taxon>
        <taxon>Viridiplantae</taxon>
        <taxon>Streptophyta</taxon>
        <taxon>Embryophyta</taxon>
        <taxon>Tracheophyta</taxon>
        <taxon>Spermatophyta</taxon>
        <taxon>Magnoliopsida</taxon>
        <taxon>eudicotyledons</taxon>
        <taxon>Gunneridae</taxon>
        <taxon>Pentapetalae</taxon>
        <taxon>rosids</taxon>
        <taxon>malvids</taxon>
        <taxon>Brassicales</taxon>
        <taxon>Brassicaceae</taxon>
        <taxon>Camelineae</taxon>
        <taxon>Arabidopsis</taxon>
    </lineage>
</organism>
<dbReference type="EMBL" id="GL348715">
    <property type="protein sequence ID" value="EFH61822.1"/>
    <property type="molecule type" value="Genomic_DNA"/>
</dbReference>
<dbReference type="UniPathway" id="UPA00143"/>
<sequence>MSSKKLVLKSSDGQLVEIDQAEAVQSTLIKELAAEMTDETQFEVPNVCGSVTPVLP</sequence>
<feature type="domain" description="SKP1 component POZ" evidence="2">
    <location>
        <begin position="4"/>
        <end position="51"/>
    </location>
</feature>
<dbReference type="HOGENOM" id="CLU_3016945_0_0_1"/>
<gene>
    <name evidence="3" type="ORF">ARALYDRAFT_898853</name>
</gene>
<keyword evidence="4" id="KW-1185">Reference proteome</keyword>
<protein>
    <submittedName>
        <fullName evidence="3">Predicted protein</fullName>
    </submittedName>
</protein>
<dbReference type="Gene3D" id="3.30.710.10">
    <property type="entry name" value="Potassium Channel Kv1.1, Chain A"/>
    <property type="match status" value="1"/>
</dbReference>
<evidence type="ECO:0000259" key="2">
    <source>
        <dbReference type="Pfam" id="PF03931"/>
    </source>
</evidence>
<name>D7L3B2_ARALL</name>
<dbReference type="Proteomes" id="UP000008694">
    <property type="component" value="Unassembled WGS sequence"/>
</dbReference>